<sequence length="43" mass="4744">MKRTKNKQANFPETGRTTNQTGTQQSGTTTQQSSKEKDAGNEK</sequence>
<evidence type="ECO:0000313" key="3">
    <source>
        <dbReference type="Proteomes" id="UP000580797"/>
    </source>
</evidence>
<accession>A0A7W8TWA7</accession>
<feature type="compositionally biased region" description="Basic and acidic residues" evidence="1">
    <location>
        <begin position="34"/>
        <end position="43"/>
    </location>
</feature>
<evidence type="ECO:0000256" key="1">
    <source>
        <dbReference type="SAM" id="MobiDB-lite"/>
    </source>
</evidence>
<evidence type="ECO:0000313" key="2">
    <source>
        <dbReference type="EMBL" id="MBB5513983.1"/>
    </source>
</evidence>
<dbReference type="AlphaFoldDB" id="A0A7W8TWA7"/>
<name>A0A7W8TWA7_9MICC</name>
<gene>
    <name evidence="2" type="ORF">HD598_002730</name>
</gene>
<protein>
    <submittedName>
        <fullName evidence="2">Uncharacterized protein</fullName>
    </submittedName>
</protein>
<dbReference type="Proteomes" id="UP000580797">
    <property type="component" value="Unassembled WGS sequence"/>
</dbReference>
<feature type="compositionally biased region" description="Low complexity" evidence="1">
    <location>
        <begin position="14"/>
        <end position="33"/>
    </location>
</feature>
<dbReference type="EMBL" id="JACHDR010000002">
    <property type="protein sequence ID" value="MBB5513983.1"/>
    <property type="molecule type" value="Genomic_DNA"/>
</dbReference>
<reference evidence="2 3" key="1">
    <citation type="submission" date="2020-08" db="EMBL/GenBank/DDBJ databases">
        <title>Sequencing the genomes of 1000 actinobacteria strains.</title>
        <authorList>
            <person name="Klenk H.-P."/>
        </authorList>
    </citation>
    <scope>NUCLEOTIDE SEQUENCE [LARGE SCALE GENOMIC DNA]</scope>
    <source>
        <strain evidence="2 3">DSM 105783</strain>
    </source>
</reference>
<comment type="caution">
    <text evidence="2">The sequence shown here is derived from an EMBL/GenBank/DDBJ whole genome shotgun (WGS) entry which is preliminary data.</text>
</comment>
<proteinExistence type="predicted"/>
<feature type="region of interest" description="Disordered" evidence="1">
    <location>
        <begin position="1"/>
        <end position="43"/>
    </location>
</feature>
<organism evidence="2 3">
    <name type="scientific">Neomicrococcus aestuarii</name>
    <dbReference type="NCBI Taxonomy" id="556325"/>
    <lineage>
        <taxon>Bacteria</taxon>
        <taxon>Bacillati</taxon>
        <taxon>Actinomycetota</taxon>
        <taxon>Actinomycetes</taxon>
        <taxon>Micrococcales</taxon>
        <taxon>Micrococcaceae</taxon>
        <taxon>Neomicrococcus</taxon>
    </lineage>
</organism>
<dbReference type="RefSeq" id="WP_260170757.1">
    <property type="nucleotide sequence ID" value="NZ_BAAARH010000011.1"/>
</dbReference>